<keyword evidence="1" id="KW-0560">Oxidoreductase</keyword>
<dbReference type="Proteomes" id="UP001499884">
    <property type="component" value="Unassembled WGS sequence"/>
</dbReference>
<feature type="compositionally biased region" description="Low complexity" evidence="2">
    <location>
        <begin position="56"/>
        <end position="76"/>
    </location>
</feature>
<feature type="domain" description="NADP-dependent oxidoreductase" evidence="3">
    <location>
        <begin position="94"/>
        <end position="200"/>
    </location>
</feature>
<gene>
    <name evidence="4" type="ORF">GCM10023082_53920</name>
</gene>
<dbReference type="EMBL" id="BAABEP010000053">
    <property type="protein sequence ID" value="GAA3751198.1"/>
    <property type="molecule type" value="Genomic_DNA"/>
</dbReference>
<evidence type="ECO:0000259" key="3">
    <source>
        <dbReference type="Pfam" id="PF00248"/>
    </source>
</evidence>
<dbReference type="InterPro" id="IPR050523">
    <property type="entry name" value="AKR_Detox_Biosynth"/>
</dbReference>
<keyword evidence="5" id="KW-1185">Reference proteome</keyword>
<reference evidence="5" key="1">
    <citation type="journal article" date="2019" name="Int. J. Syst. Evol. Microbiol.">
        <title>The Global Catalogue of Microorganisms (GCM) 10K type strain sequencing project: providing services to taxonomists for standard genome sequencing and annotation.</title>
        <authorList>
            <consortium name="The Broad Institute Genomics Platform"/>
            <consortium name="The Broad Institute Genome Sequencing Center for Infectious Disease"/>
            <person name="Wu L."/>
            <person name="Ma J."/>
        </authorList>
    </citation>
    <scope>NUCLEOTIDE SEQUENCE [LARGE SCALE GENOMIC DNA]</scope>
    <source>
        <strain evidence="5">JCM 30846</strain>
    </source>
</reference>
<feature type="compositionally biased region" description="Basic and acidic residues" evidence="2">
    <location>
        <begin position="78"/>
        <end position="91"/>
    </location>
</feature>
<evidence type="ECO:0000313" key="5">
    <source>
        <dbReference type="Proteomes" id="UP001499884"/>
    </source>
</evidence>
<dbReference type="SUPFAM" id="SSF51430">
    <property type="entry name" value="NAD(P)-linked oxidoreductase"/>
    <property type="match status" value="1"/>
</dbReference>
<evidence type="ECO:0000256" key="1">
    <source>
        <dbReference type="ARBA" id="ARBA00023002"/>
    </source>
</evidence>
<accession>A0ABP7FZJ2</accession>
<dbReference type="PANTHER" id="PTHR43364">
    <property type="entry name" value="NADH-SPECIFIC METHYLGLYOXAL REDUCTASE-RELATED"/>
    <property type="match status" value="1"/>
</dbReference>
<protein>
    <recommendedName>
        <fullName evidence="3">NADP-dependent oxidoreductase domain-containing protein</fullName>
    </recommendedName>
</protein>
<dbReference type="InterPro" id="IPR023210">
    <property type="entry name" value="NADP_OxRdtase_dom"/>
</dbReference>
<organism evidence="4 5">
    <name type="scientific">Streptomyces tremellae</name>
    <dbReference type="NCBI Taxonomy" id="1124239"/>
    <lineage>
        <taxon>Bacteria</taxon>
        <taxon>Bacillati</taxon>
        <taxon>Actinomycetota</taxon>
        <taxon>Actinomycetes</taxon>
        <taxon>Kitasatosporales</taxon>
        <taxon>Streptomycetaceae</taxon>
        <taxon>Streptomyces</taxon>
    </lineage>
</organism>
<feature type="compositionally biased region" description="Gly residues" evidence="2">
    <location>
        <begin position="46"/>
        <end position="55"/>
    </location>
</feature>
<dbReference type="Pfam" id="PF00248">
    <property type="entry name" value="Aldo_ket_red"/>
    <property type="match status" value="1"/>
</dbReference>
<comment type="caution">
    <text evidence="4">The sequence shown here is derived from an EMBL/GenBank/DDBJ whole genome shotgun (WGS) entry which is preliminary data.</text>
</comment>
<sequence length="228" mass="23322">MHRPRPGAGRDETPGALSALVHQGRIRHVGASTFPSSEIVRARSSGPGGPRGGASGASLSSPRTRCSCAASSAGSRDTAGRAGERAGRHPLEPPLAGGRLSGRRRKGAPQPEPSRADQGARSCTGAAENAAGPEAADALARLAEETGLPLVRPPLAFVLEHPAVTSAIIGPRAMEQPGAQLGADRTRLSQDVLDRVDEIVTPGTNRAPRDSGCVPRALAGAALRHRAH</sequence>
<evidence type="ECO:0000313" key="4">
    <source>
        <dbReference type="EMBL" id="GAA3751198.1"/>
    </source>
</evidence>
<dbReference type="PANTHER" id="PTHR43364:SF4">
    <property type="entry name" value="NAD(P)-LINKED OXIDOREDUCTASE SUPERFAMILY PROTEIN"/>
    <property type="match status" value="1"/>
</dbReference>
<dbReference type="InterPro" id="IPR036812">
    <property type="entry name" value="NAD(P)_OxRdtase_dom_sf"/>
</dbReference>
<proteinExistence type="predicted"/>
<name>A0ABP7FZJ2_9ACTN</name>
<feature type="region of interest" description="Disordered" evidence="2">
    <location>
        <begin position="1"/>
        <end position="130"/>
    </location>
</feature>
<evidence type="ECO:0000256" key="2">
    <source>
        <dbReference type="SAM" id="MobiDB-lite"/>
    </source>
</evidence>
<dbReference type="Gene3D" id="3.20.20.100">
    <property type="entry name" value="NADP-dependent oxidoreductase domain"/>
    <property type="match status" value="1"/>
</dbReference>